<feature type="chain" id="PRO_5042204797" evidence="3">
    <location>
        <begin position="23"/>
        <end position="244"/>
    </location>
</feature>
<accession>A0AAD4QHE2</accession>
<sequence length="244" mass="25794">MRALMQSIVTVLFFTLVQLISAQARKSHEKRSPGSIQRRHTTHLAKRFANARFTYYVDGTGACGHYNKPSDFIVALNAAQYGGGEYCGKTITMTYGGKSTQAVIVDRCPGCPYGGLDLSQGLFSFFASTDLGTIYGEWVFGSSEEPKPTSTTPTSTSTPQPSPTTTKKLATSTTSPITSSTTTTSKPSSTTNSVPSSSSSTTTTTLSSSVSTTSPTPGDDVDALSQMALALVQLCTFVEDIIAE</sequence>
<evidence type="ECO:0000256" key="1">
    <source>
        <dbReference type="ARBA" id="ARBA00022729"/>
    </source>
</evidence>
<feature type="region of interest" description="Disordered" evidence="2">
    <location>
        <begin position="144"/>
        <end position="218"/>
    </location>
</feature>
<dbReference type="Gene3D" id="2.40.40.10">
    <property type="entry name" value="RlpA-like domain"/>
    <property type="match status" value="1"/>
</dbReference>
<feature type="signal peptide" evidence="3">
    <location>
        <begin position="1"/>
        <end position="22"/>
    </location>
</feature>
<evidence type="ECO:0000256" key="2">
    <source>
        <dbReference type="SAM" id="MobiDB-lite"/>
    </source>
</evidence>
<dbReference type="CDD" id="cd22191">
    <property type="entry name" value="DPBB_RlpA_EXP_N-like"/>
    <property type="match status" value="1"/>
</dbReference>
<dbReference type="InterPro" id="IPR036908">
    <property type="entry name" value="RlpA-like_sf"/>
</dbReference>
<keyword evidence="1 3" id="KW-0732">Signal</keyword>
<feature type="compositionally biased region" description="Low complexity" evidence="2">
    <location>
        <begin position="148"/>
        <end position="217"/>
    </location>
</feature>
<dbReference type="PANTHER" id="PTHR31836">
    <property type="match status" value="1"/>
</dbReference>
<evidence type="ECO:0000313" key="4">
    <source>
        <dbReference type="EMBL" id="KAH8999538.1"/>
    </source>
</evidence>
<dbReference type="InterPro" id="IPR051477">
    <property type="entry name" value="Expansin_CellWall"/>
</dbReference>
<keyword evidence="5" id="KW-1185">Reference proteome</keyword>
<dbReference type="AlphaFoldDB" id="A0AAD4QHE2"/>
<dbReference type="PANTHER" id="PTHR31836:SF28">
    <property type="entry name" value="SRCR DOMAIN-CONTAINING PROTEIN-RELATED"/>
    <property type="match status" value="1"/>
</dbReference>
<dbReference type="SUPFAM" id="SSF50685">
    <property type="entry name" value="Barwin-like endoglucanases"/>
    <property type="match status" value="1"/>
</dbReference>
<dbReference type="Proteomes" id="UP001201163">
    <property type="component" value="Unassembled WGS sequence"/>
</dbReference>
<comment type="caution">
    <text evidence="4">The sequence shown here is derived from an EMBL/GenBank/DDBJ whole genome shotgun (WGS) entry which is preliminary data.</text>
</comment>
<protein>
    <submittedName>
        <fullName evidence="4">RlpA-like double-psi beta-barrel-protein domain-containing protein-containing protein</fullName>
    </submittedName>
</protein>
<proteinExistence type="predicted"/>
<evidence type="ECO:0000313" key="5">
    <source>
        <dbReference type="Proteomes" id="UP001201163"/>
    </source>
</evidence>
<gene>
    <name evidence="4" type="ORF">EDB92DRAFT_1834693</name>
</gene>
<organism evidence="4 5">
    <name type="scientific">Lactarius akahatsu</name>
    <dbReference type="NCBI Taxonomy" id="416441"/>
    <lineage>
        <taxon>Eukaryota</taxon>
        <taxon>Fungi</taxon>
        <taxon>Dikarya</taxon>
        <taxon>Basidiomycota</taxon>
        <taxon>Agaricomycotina</taxon>
        <taxon>Agaricomycetes</taxon>
        <taxon>Russulales</taxon>
        <taxon>Russulaceae</taxon>
        <taxon>Lactarius</taxon>
    </lineage>
</organism>
<dbReference type="EMBL" id="JAKELL010000004">
    <property type="protein sequence ID" value="KAH8999538.1"/>
    <property type="molecule type" value="Genomic_DNA"/>
</dbReference>
<evidence type="ECO:0000256" key="3">
    <source>
        <dbReference type="SAM" id="SignalP"/>
    </source>
</evidence>
<name>A0AAD4QHE2_9AGAM</name>
<reference evidence="4" key="1">
    <citation type="submission" date="2022-01" db="EMBL/GenBank/DDBJ databases">
        <title>Comparative genomics reveals a dynamic genome evolution in the ectomycorrhizal milk-cap (Lactarius) mushrooms.</title>
        <authorList>
            <consortium name="DOE Joint Genome Institute"/>
            <person name="Lebreton A."/>
            <person name="Tang N."/>
            <person name="Kuo A."/>
            <person name="LaButti K."/>
            <person name="Drula E."/>
            <person name="Barry K."/>
            <person name="Clum A."/>
            <person name="Lipzen A."/>
            <person name="Mousain D."/>
            <person name="Ng V."/>
            <person name="Wang R."/>
            <person name="Wang X."/>
            <person name="Dai Y."/>
            <person name="Henrissat B."/>
            <person name="Grigoriev I.V."/>
            <person name="Guerin-Laguette A."/>
            <person name="Yu F."/>
            <person name="Martin F.M."/>
        </authorList>
    </citation>
    <scope>NUCLEOTIDE SEQUENCE</scope>
    <source>
        <strain evidence="4">QP</strain>
    </source>
</reference>